<evidence type="ECO:0000256" key="1">
    <source>
        <dbReference type="SAM" id="SignalP"/>
    </source>
</evidence>
<evidence type="ECO:0000313" key="2">
    <source>
        <dbReference type="EnsemblPlants" id="AET2Gv21066300.17"/>
    </source>
</evidence>
<organism evidence="2 3">
    <name type="scientific">Aegilops tauschii subsp. strangulata</name>
    <name type="common">Goatgrass</name>
    <dbReference type="NCBI Taxonomy" id="200361"/>
    <lineage>
        <taxon>Eukaryota</taxon>
        <taxon>Viridiplantae</taxon>
        <taxon>Streptophyta</taxon>
        <taxon>Embryophyta</taxon>
        <taxon>Tracheophyta</taxon>
        <taxon>Spermatophyta</taxon>
        <taxon>Magnoliopsida</taxon>
        <taxon>Liliopsida</taxon>
        <taxon>Poales</taxon>
        <taxon>Poaceae</taxon>
        <taxon>BOP clade</taxon>
        <taxon>Pooideae</taxon>
        <taxon>Triticodae</taxon>
        <taxon>Triticeae</taxon>
        <taxon>Triticinae</taxon>
        <taxon>Aegilops</taxon>
    </lineage>
</organism>
<reference evidence="2" key="3">
    <citation type="journal article" date="2017" name="Nature">
        <title>Genome sequence of the progenitor of the wheat D genome Aegilops tauschii.</title>
        <authorList>
            <person name="Luo M.C."/>
            <person name="Gu Y.Q."/>
            <person name="Puiu D."/>
            <person name="Wang H."/>
            <person name="Twardziok S.O."/>
            <person name="Deal K.R."/>
            <person name="Huo N."/>
            <person name="Zhu T."/>
            <person name="Wang L."/>
            <person name="Wang Y."/>
            <person name="McGuire P.E."/>
            <person name="Liu S."/>
            <person name="Long H."/>
            <person name="Ramasamy R.K."/>
            <person name="Rodriguez J.C."/>
            <person name="Van S.L."/>
            <person name="Yuan L."/>
            <person name="Wang Z."/>
            <person name="Xia Z."/>
            <person name="Xiao L."/>
            <person name="Anderson O.D."/>
            <person name="Ouyang S."/>
            <person name="Liang Y."/>
            <person name="Zimin A.V."/>
            <person name="Pertea G."/>
            <person name="Qi P."/>
            <person name="Bennetzen J.L."/>
            <person name="Dai X."/>
            <person name="Dawson M.W."/>
            <person name="Muller H.G."/>
            <person name="Kugler K."/>
            <person name="Rivarola-Duarte L."/>
            <person name="Spannagl M."/>
            <person name="Mayer K.F.X."/>
            <person name="Lu F.H."/>
            <person name="Bevan M.W."/>
            <person name="Leroy P."/>
            <person name="Li P."/>
            <person name="You F.M."/>
            <person name="Sun Q."/>
            <person name="Liu Z."/>
            <person name="Lyons E."/>
            <person name="Wicker T."/>
            <person name="Salzberg S.L."/>
            <person name="Devos K.M."/>
            <person name="Dvorak J."/>
        </authorList>
    </citation>
    <scope>NUCLEOTIDE SEQUENCE [LARGE SCALE GENOMIC DNA]</scope>
    <source>
        <strain evidence="2">cv. AL8/78</strain>
    </source>
</reference>
<reference evidence="3" key="1">
    <citation type="journal article" date="2014" name="Science">
        <title>Ancient hybridizations among the ancestral genomes of bread wheat.</title>
        <authorList>
            <consortium name="International Wheat Genome Sequencing Consortium,"/>
            <person name="Marcussen T."/>
            <person name="Sandve S.R."/>
            <person name="Heier L."/>
            <person name="Spannagl M."/>
            <person name="Pfeifer M."/>
            <person name="Jakobsen K.S."/>
            <person name="Wulff B.B."/>
            <person name="Steuernagel B."/>
            <person name="Mayer K.F."/>
            <person name="Olsen O.A."/>
        </authorList>
    </citation>
    <scope>NUCLEOTIDE SEQUENCE [LARGE SCALE GENOMIC DNA]</scope>
    <source>
        <strain evidence="3">cv. AL8/78</strain>
    </source>
</reference>
<protein>
    <submittedName>
        <fullName evidence="2">Uncharacterized protein</fullName>
    </submittedName>
</protein>
<reference evidence="2" key="4">
    <citation type="submission" date="2019-03" db="UniProtKB">
        <authorList>
            <consortium name="EnsemblPlants"/>
        </authorList>
    </citation>
    <scope>IDENTIFICATION</scope>
</reference>
<keyword evidence="3" id="KW-1185">Reference proteome</keyword>
<keyword evidence="1" id="KW-0732">Signal</keyword>
<name>A0A453D2K6_AEGTS</name>
<dbReference type="AlphaFoldDB" id="A0A453D2K6"/>
<feature type="signal peptide" evidence="1">
    <location>
        <begin position="1"/>
        <end position="16"/>
    </location>
</feature>
<evidence type="ECO:0000313" key="3">
    <source>
        <dbReference type="Proteomes" id="UP000015105"/>
    </source>
</evidence>
<sequence length="73" mass="8567">FASVLQFLWSLPLACLDIFSLRNEKDLHAPDRLLLIVIIDWDFIWRPVGAGRPAEFWWVNVRPSDPRHKTVVI</sequence>
<feature type="chain" id="PRO_5019003182" evidence="1">
    <location>
        <begin position="17"/>
        <end position="73"/>
    </location>
</feature>
<dbReference type="Proteomes" id="UP000015105">
    <property type="component" value="Chromosome 2D"/>
</dbReference>
<dbReference type="EnsemblPlants" id="AET2Gv21066300.17">
    <property type="protein sequence ID" value="AET2Gv21066300.17"/>
    <property type="gene ID" value="AET2Gv21066300"/>
</dbReference>
<reference evidence="3" key="2">
    <citation type="journal article" date="2017" name="Nat. Plants">
        <title>The Aegilops tauschii genome reveals multiple impacts of transposons.</title>
        <authorList>
            <person name="Zhao G."/>
            <person name="Zou C."/>
            <person name="Li K."/>
            <person name="Wang K."/>
            <person name="Li T."/>
            <person name="Gao L."/>
            <person name="Zhang X."/>
            <person name="Wang H."/>
            <person name="Yang Z."/>
            <person name="Liu X."/>
            <person name="Jiang W."/>
            <person name="Mao L."/>
            <person name="Kong X."/>
            <person name="Jiao Y."/>
            <person name="Jia J."/>
        </authorList>
    </citation>
    <scope>NUCLEOTIDE SEQUENCE [LARGE SCALE GENOMIC DNA]</scope>
    <source>
        <strain evidence="3">cv. AL8/78</strain>
    </source>
</reference>
<accession>A0A453D2K6</accession>
<proteinExistence type="predicted"/>
<reference evidence="2" key="5">
    <citation type="journal article" date="2021" name="G3 (Bethesda)">
        <title>Aegilops tauschii genome assembly Aet v5.0 features greater sequence contiguity and improved annotation.</title>
        <authorList>
            <person name="Wang L."/>
            <person name="Zhu T."/>
            <person name="Rodriguez J.C."/>
            <person name="Deal K.R."/>
            <person name="Dubcovsky J."/>
            <person name="McGuire P.E."/>
            <person name="Lux T."/>
            <person name="Spannagl M."/>
            <person name="Mayer K.F.X."/>
            <person name="Baldrich P."/>
            <person name="Meyers B.C."/>
            <person name="Huo N."/>
            <person name="Gu Y.Q."/>
            <person name="Zhou H."/>
            <person name="Devos K.M."/>
            <person name="Bennetzen J.L."/>
            <person name="Unver T."/>
            <person name="Budak H."/>
            <person name="Gulick P.J."/>
            <person name="Galiba G."/>
            <person name="Kalapos B."/>
            <person name="Nelson D.R."/>
            <person name="Li P."/>
            <person name="You F.M."/>
            <person name="Luo M.C."/>
            <person name="Dvorak J."/>
        </authorList>
    </citation>
    <scope>NUCLEOTIDE SEQUENCE [LARGE SCALE GENOMIC DNA]</scope>
    <source>
        <strain evidence="2">cv. AL8/78</strain>
    </source>
</reference>
<dbReference type="Gramene" id="AET2Gv21066300.17">
    <property type="protein sequence ID" value="AET2Gv21066300.17"/>
    <property type="gene ID" value="AET2Gv21066300"/>
</dbReference>